<feature type="compositionally biased region" description="Polar residues" evidence="1">
    <location>
        <begin position="229"/>
        <end position="255"/>
    </location>
</feature>
<sequence>PFSVVCSSPLKVLNPKFLHTNSTSHTWPFSAIAELIDNAYDPDVSAKQFWIDRTAIRGQDCLIFMDNGAGMNYDKMYKMLSFGFSDKETINGHVPVGLYGNGFKSGSMRLGKDTIVFSKNGESMCVGLLSQTYLREMHVENVIVPISQHAASLQDILRYSLFQTEAELLCELNAINAHYDTESTGTRIIIWNLRKTSTDKSEFDFDTDRYDIQIPSEVYESEKEKYKQPSHSFQSSPESDFSLQVSTSHSYAEKV</sequence>
<dbReference type="Pfam" id="PF13589">
    <property type="entry name" value="HATPase_c_3"/>
    <property type="match status" value="1"/>
</dbReference>
<reference evidence="2" key="2">
    <citation type="submission" date="2025-09" db="UniProtKB">
        <authorList>
            <consortium name="Ensembl"/>
        </authorList>
    </citation>
    <scope>IDENTIFICATION</scope>
</reference>
<dbReference type="CDD" id="cd16931">
    <property type="entry name" value="HATPase_MORC-like"/>
    <property type="match status" value="1"/>
</dbReference>
<evidence type="ECO:0000313" key="2">
    <source>
        <dbReference type="Ensembl" id="ENSSGRP00000103567.1"/>
    </source>
</evidence>
<dbReference type="GO" id="GO:0016887">
    <property type="term" value="F:ATP hydrolysis activity"/>
    <property type="evidence" value="ECO:0007669"/>
    <property type="project" value="InterPro"/>
</dbReference>
<dbReference type="PANTHER" id="PTHR23336">
    <property type="entry name" value="ZINC FINGER CW-TYPE COILED-COIL DOMAIN PROTEIN 3"/>
    <property type="match status" value="1"/>
</dbReference>
<dbReference type="AlphaFoldDB" id="A0A672SNC3"/>
<gene>
    <name evidence="2" type="primary">LOC107569945</name>
</gene>
<dbReference type="InterPro" id="IPR036890">
    <property type="entry name" value="HATPase_C_sf"/>
</dbReference>
<dbReference type="Proteomes" id="UP000472262">
    <property type="component" value="Unassembled WGS sequence"/>
</dbReference>
<feature type="region of interest" description="Disordered" evidence="1">
    <location>
        <begin position="220"/>
        <end position="255"/>
    </location>
</feature>
<dbReference type="OMA" id="TQNYLHT"/>
<dbReference type="GO" id="GO:0016605">
    <property type="term" value="C:PML body"/>
    <property type="evidence" value="ECO:0007669"/>
    <property type="project" value="TreeGrafter"/>
</dbReference>
<keyword evidence="3" id="KW-1185">Reference proteome</keyword>
<dbReference type="SUPFAM" id="SSF55874">
    <property type="entry name" value="ATPase domain of HSP90 chaperone/DNA topoisomerase II/histidine kinase"/>
    <property type="match status" value="1"/>
</dbReference>
<dbReference type="PANTHER" id="PTHR23336:SF17">
    <property type="entry name" value="MORC FAMILY CW-TYPE ZINC FINGER PROTEIN 3"/>
    <property type="match status" value="1"/>
</dbReference>
<accession>A0A672SNC3</accession>
<protein>
    <submittedName>
        <fullName evidence="2">MORC family CW-type zinc finger protein 3-like</fullName>
    </submittedName>
</protein>
<dbReference type="InterPro" id="IPR045261">
    <property type="entry name" value="MORC_ATPase"/>
</dbReference>
<name>A0A672SNC3_SINGR</name>
<dbReference type="Gene3D" id="3.30.565.10">
    <property type="entry name" value="Histidine kinase-like ATPase, C-terminal domain"/>
    <property type="match status" value="1"/>
</dbReference>
<reference evidence="2" key="1">
    <citation type="submission" date="2025-08" db="UniProtKB">
        <authorList>
            <consortium name="Ensembl"/>
        </authorList>
    </citation>
    <scope>IDENTIFICATION</scope>
</reference>
<evidence type="ECO:0000256" key="1">
    <source>
        <dbReference type="SAM" id="MobiDB-lite"/>
    </source>
</evidence>
<dbReference type="Ensembl" id="ENSSGRT00000110107.1">
    <property type="protein sequence ID" value="ENSSGRP00000103567.1"/>
    <property type="gene ID" value="ENSSGRG00000051413.1"/>
</dbReference>
<evidence type="ECO:0000313" key="3">
    <source>
        <dbReference type="Proteomes" id="UP000472262"/>
    </source>
</evidence>
<proteinExistence type="predicted"/>
<organism evidence="2 3">
    <name type="scientific">Sinocyclocheilus grahami</name>
    <name type="common">Dianchi golden-line fish</name>
    <name type="synonym">Barbus grahami</name>
    <dbReference type="NCBI Taxonomy" id="75366"/>
    <lineage>
        <taxon>Eukaryota</taxon>
        <taxon>Metazoa</taxon>
        <taxon>Chordata</taxon>
        <taxon>Craniata</taxon>
        <taxon>Vertebrata</taxon>
        <taxon>Euteleostomi</taxon>
        <taxon>Actinopterygii</taxon>
        <taxon>Neopterygii</taxon>
        <taxon>Teleostei</taxon>
        <taxon>Ostariophysi</taxon>
        <taxon>Cypriniformes</taxon>
        <taxon>Cyprinidae</taxon>
        <taxon>Cyprininae</taxon>
        <taxon>Sinocyclocheilus</taxon>
    </lineage>
</organism>